<dbReference type="AlphaFoldDB" id="A0A6V7WVU5"/>
<protein>
    <submittedName>
        <fullName evidence="2">Uncharacterized protein</fullName>
    </submittedName>
</protein>
<accession>A0A6V7WVU5</accession>
<organism evidence="2 3">
    <name type="scientific">Meloidogyne enterolobii</name>
    <name type="common">Root-knot nematode worm</name>
    <name type="synonym">Meloidogyne mayaguensis</name>
    <dbReference type="NCBI Taxonomy" id="390850"/>
    <lineage>
        <taxon>Eukaryota</taxon>
        <taxon>Metazoa</taxon>
        <taxon>Ecdysozoa</taxon>
        <taxon>Nematoda</taxon>
        <taxon>Chromadorea</taxon>
        <taxon>Rhabditida</taxon>
        <taxon>Tylenchina</taxon>
        <taxon>Tylenchomorpha</taxon>
        <taxon>Tylenchoidea</taxon>
        <taxon>Meloidogynidae</taxon>
        <taxon>Meloidogyninae</taxon>
        <taxon>Meloidogyne</taxon>
    </lineage>
</organism>
<sequence length="83" mass="9429">MVTIIFIYNKFLNIILLLDFSLHFSKAINCYANPETYDDNLVGITIDWDVGLQKVECNKVTANTGNCMLAFDCVRFENGKNNS</sequence>
<feature type="signal peptide" evidence="1">
    <location>
        <begin position="1"/>
        <end position="27"/>
    </location>
</feature>
<evidence type="ECO:0000256" key="1">
    <source>
        <dbReference type="SAM" id="SignalP"/>
    </source>
</evidence>
<evidence type="ECO:0000313" key="3">
    <source>
        <dbReference type="Proteomes" id="UP000580250"/>
    </source>
</evidence>
<gene>
    <name evidence="2" type="ORF">MENT_LOCUS44007</name>
</gene>
<keyword evidence="1" id="KW-0732">Signal</keyword>
<name>A0A6V7WVU5_MELEN</name>
<evidence type="ECO:0000313" key="2">
    <source>
        <dbReference type="EMBL" id="CAD2191186.1"/>
    </source>
</evidence>
<dbReference type="EMBL" id="CAJEWN010000862">
    <property type="protein sequence ID" value="CAD2191186.1"/>
    <property type="molecule type" value="Genomic_DNA"/>
</dbReference>
<feature type="chain" id="PRO_5028300935" evidence="1">
    <location>
        <begin position="28"/>
        <end position="83"/>
    </location>
</feature>
<proteinExistence type="predicted"/>
<dbReference type="Proteomes" id="UP000580250">
    <property type="component" value="Unassembled WGS sequence"/>
</dbReference>
<comment type="caution">
    <text evidence="2">The sequence shown here is derived from an EMBL/GenBank/DDBJ whole genome shotgun (WGS) entry which is preliminary data.</text>
</comment>
<reference evidence="2 3" key="1">
    <citation type="submission" date="2020-08" db="EMBL/GenBank/DDBJ databases">
        <authorList>
            <person name="Koutsovoulos G."/>
            <person name="Danchin GJ E."/>
        </authorList>
    </citation>
    <scope>NUCLEOTIDE SEQUENCE [LARGE SCALE GENOMIC DNA]</scope>
</reference>